<dbReference type="EMBL" id="JADMCD010000009">
    <property type="protein sequence ID" value="MBF8642257.1"/>
    <property type="molecule type" value="Genomic_DNA"/>
</dbReference>
<dbReference type="InterPro" id="IPR032495">
    <property type="entry name" value="Phage_TTP_11"/>
</dbReference>
<reference evidence="1 2" key="1">
    <citation type="submission" date="2020-10" db="EMBL/GenBank/DDBJ databases">
        <title>Genome sequences of Pseudomonas isolates.</title>
        <authorList>
            <person name="Wessels L."/>
            <person name="Reich F."/>
            <person name="Hammerl J."/>
        </authorList>
    </citation>
    <scope>NUCLEOTIDE SEQUENCE [LARGE SCALE GENOMIC DNA]</scope>
    <source>
        <strain evidence="1 2">20-MO00624-0</strain>
    </source>
</reference>
<gene>
    <name evidence="1" type="ORF">IRZ65_16375</name>
</gene>
<name>A0ABS0FPJ5_PSELU</name>
<keyword evidence="2" id="KW-1185">Reference proteome</keyword>
<proteinExistence type="predicted"/>
<protein>
    <submittedName>
        <fullName evidence="1">Phage tail protein</fullName>
    </submittedName>
</protein>
<comment type="caution">
    <text evidence="1">The sequence shown here is derived from an EMBL/GenBank/DDBJ whole genome shotgun (WGS) entry which is preliminary data.</text>
</comment>
<dbReference type="Gene3D" id="4.10.410.40">
    <property type="match status" value="1"/>
</dbReference>
<dbReference type="RefSeq" id="WP_073450283.1">
    <property type="nucleotide sequence ID" value="NZ_FQYS01000009.1"/>
</dbReference>
<evidence type="ECO:0000313" key="2">
    <source>
        <dbReference type="Proteomes" id="UP000626180"/>
    </source>
</evidence>
<sequence>MAILAQGSQVYFIDPDTKAVVPVECATAFTPGGAPADQIETTCLEDTTRSYMPGLRTPGTASLTVNFDPANESHVRMYELSQRDPSPTMNWALGWSDGTEAPTADTDGDFVLPTSRTFYTFQGYMSDVPFDFAANTVVTSAATIQRTGPGVLARKVATP</sequence>
<accession>A0ABS0FPJ5</accession>
<dbReference type="Pfam" id="PF16460">
    <property type="entry name" value="Phage_TTP_11"/>
    <property type="match status" value="1"/>
</dbReference>
<dbReference type="Proteomes" id="UP000626180">
    <property type="component" value="Unassembled WGS sequence"/>
</dbReference>
<evidence type="ECO:0000313" key="1">
    <source>
        <dbReference type="EMBL" id="MBF8642257.1"/>
    </source>
</evidence>
<organism evidence="1 2">
    <name type="scientific">Pseudomonas luteola</name>
    <dbReference type="NCBI Taxonomy" id="47886"/>
    <lineage>
        <taxon>Bacteria</taxon>
        <taxon>Pseudomonadati</taxon>
        <taxon>Pseudomonadota</taxon>
        <taxon>Gammaproteobacteria</taxon>
        <taxon>Pseudomonadales</taxon>
        <taxon>Pseudomonadaceae</taxon>
        <taxon>Pseudomonas</taxon>
    </lineage>
</organism>